<organism evidence="2 3">
    <name type="scientific">Hyaloscypha variabilis (strain UAMH 11265 / GT02V1 / F)</name>
    <name type="common">Meliniomyces variabilis</name>
    <dbReference type="NCBI Taxonomy" id="1149755"/>
    <lineage>
        <taxon>Eukaryota</taxon>
        <taxon>Fungi</taxon>
        <taxon>Dikarya</taxon>
        <taxon>Ascomycota</taxon>
        <taxon>Pezizomycotina</taxon>
        <taxon>Leotiomycetes</taxon>
        <taxon>Helotiales</taxon>
        <taxon>Hyaloscyphaceae</taxon>
        <taxon>Hyaloscypha</taxon>
        <taxon>Hyaloscypha variabilis</taxon>
    </lineage>
</organism>
<accession>A0A2J6RB61</accession>
<evidence type="ECO:0000313" key="3">
    <source>
        <dbReference type="Proteomes" id="UP000235786"/>
    </source>
</evidence>
<dbReference type="AlphaFoldDB" id="A0A2J6RB61"/>
<evidence type="ECO:0000256" key="1">
    <source>
        <dbReference type="SAM" id="MobiDB-lite"/>
    </source>
</evidence>
<dbReference type="EMBL" id="KZ613952">
    <property type="protein sequence ID" value="PMD35741.1"/>
    <property type="molecule type" value="Genomic_DNA"/>
</dbReference>
<gene>
    <name evidence="2" type="ORF">L207DRAFT_121337</name>
</gene>
<sequence>MACIRSTCHIHVFRREFIFLMQIQCPLSSAEVRPSPAKSSLSMSETPMSSAFPKPADATTSQDFPDQVLPHHAQQPVLGELELAIPFRHSTAPQNILSWPCMQEFSLQEDVRYPMRVELARSQDALSSLYNTSNGTYHNIKDMHAGWTSFLYLISSRLLAITLRVPIPTPQF</sequence>
<dbReference type="OrthoDB" id="3535300at2759"/>
<dbReference type="Proteomes" id="UP000235786">
    <property type="component" value="Unassembled WGS sequence"/>
</dbReference>
<evidence type="ECO:0000313" key="2">
    <source>
        <dbReference type="EMBL" id="PMD35741.1"/>
    </source>
</evidence>
<proteinExistence type="predicted"/>
<reference evidence="2 3" key="1">
    <citation type="submission" date="2016-04" db="EMBL/GenBank/DDBJ databases">
        <title>A degradative enzymes factory behind the ericoid mycorrhizal symbiosis.</title>
        <authorList>
            <consortium name="DOE Joint Genome Institute"/>
            <person name="Martino E."/>
            <person name="Morin E."/>
            <person name="Grelet G."/>
            <person name="Kuo A."/>
            <person name="Kohler A."/>
            <person name="Daghino S."/>
            <person name="Barry K."/>
            <person name="Choi C."/>
            <person name="Cichocki N."/>
            <person name="Clum A."/>
            <person name="Copeland A."/>
            <person name="Hainaut M."/>
            <person name="Haridas S."/>
            <person name="Labutti K."/>
            <person name="Lindquist E."/>
            <person name="Lipzen A."/>
            <person name="Khouja H.-R."/>
            <person name="Murat C."/>
            <person name="Ohm R."/>
            <person name="Olson A."/>
            <person name="Spatafora J."/>
            <person name="Veneault-Fourrey C."/>
            <person name="Henrissat B."/>
            <person name="Grigoriev I."/>
            <person name="Martin F."/>
            <person name="Perotto S."/>
        </authorList>
    </citation>
    <scope>NUCLEOTIDE SEQUENCE [LARGE SCALE GENOMIC DNA]</scope>
    <source>
        <strain evidence="2 3">F</strain>
    </source>
</reference>
<protein>
    <submittedName>
        <fullName evidence="2">Uncharacterized protein</fullName>
    </submittedName>
</protein>
<name>A0A2J6RB61_HYAVF</name>
<feature type="region of interest" description="Disordered" evidence="1">
    <location>
        <begin position="34"/>
        <end position="66"/>
    </location>
</feature>
<feature type="compositionally biased region" description="Low complexity" evidence="1">
    <location>
        <begin position="39"/>
        <end position="50"/>
    </location>
</feature>
<keyword evidence="3" id="KW-1185">Reference proteome</keyword>